<dbReference type="AlphaFoldDB" id="A0A8J7NM29"/>
<dbReference type="Proteomes" id="UP000736164">
    <property type="component" value="Unassembled WGS sequence"/>
</dbReference>
<reference evidence="6" key="1">
    <citation type="journal article" date="2021" name="Cell">
        <title>Tracing the genetic footprints of vertebrate landing in non-teleost ray-finned fishes.</title>
        <authorList>
            <person name="Bi X."/>
            <person name="Wang K."/>
            <person name="Yang L."/>
            <person name="Pan H."/>
            <person name="Jiang H."/>
            <person name="Wei Q."/>
            <person name="Fang M."/>
            <person name="Yu H."/>
            <person name="Zhu C."/>
            <person name="Cai Y."/>
            <person name="He Y."/>
            <person name="Gan X."/>
            <person name="Zeng H."/>
            <person name="Yu D."/>
            <person name="Zhu Y."/>
            <person name="Jiang H."/>
            <person name="Qiu Q."/>
            <person name="Yang H."/>
            <person name="Zhang Y.E."/>
            <person name="Wang W."/>
            <person name="Zhu M."/>
            <person name="He S."/>
            <person name="Zhang G."/>
        </authorList>
    </citation>
    <scope>NUCLEOTIDE SEQUENCE</scope>
    <source>
        <strain evidence="6">Allg_001</strain>
    </source>
</reference>
<protein>
    <submittedName>
        <fullName evidence="6">S22A6 protein</fullName>
    </submittedName>
</protein>
<evidence type="ECO:0000313" key="6">
    <source>
        <dbReference type="EMBL" id="MBN3315917.1"/>
    </source>
</evidence>
<organism evidence="6 7">
    <name type="scientific">Atractosteus spatula</name>
    <name type="common">Alligator gar</name>
    <name type="synonym">Lepisosteus spatula</name>
    <dbReference type="NCBI Taxonomy" id="7917"/>
    <lineage>
        <taxon>Eukaryota</taxon>
        <taxon>Metazoa</taxon>
        <taxon>Chordata</taxon>
        <taxon>Craniata</taxon>
        <taxon>Vertebrata</taxon>
        <taxon>Euteleostomi</taxon>
        <taxon>Actinopterygii</taxon>
        <taxon>Neopterygii</taxon>
        <taxon>Holostei</taxon>
        <taxon>Semionotiformes</taxon>
        <taxon>Lepisosteidae</taxon>
        <taxon>Atractosteus</taxon>
    </lineage>
</organism>
<proteinExistence type="predicted"/>
<keyword evidence="2 5" id="KW-0812">Transmembrane</keyword>
<evidence type="ECO:0000256" key="5">
    <source>
        <dbReference type="SAM" id="Phobius"/>
    </source>
</evidence>
<keyword evidence="4 5" id="KW-0472">Membrane</keyword>
<dbReference type="InterPro" id="IPR005828">
    <property type="entry name" value="MFS_sugar_transport-like"/>
</dbReference>
<feature type="transmembrane region" description="Helical" evidence="5">
    <location>
        <begin position="54"/>
        <end position="73"/>
    </location>
</feature>
<evidence type="ECO:0000256" key="2">
    <source>
        <dbReference type="ARBA" id="ARBA00022692"/>
    </source>
</evidence>
<gene>
    <name evidence="6" type="primary">Slc22a6_1</name>
    <name evidence="6" type="ORF">GTO95_0008074</name>
</gene>
<dbReference type="Pfam" id="PF00083">
    <property type="entry name" value="Sugar_tr"/>
    <property type="match status" value="1"/>
</dbReference>
<keyword evidence="7" id="KW-1185">Reference proteome</keyword>
<feature type="transmembrane region" description="Helical" evidence="5">
    <location>
        <begin position="172"/>
        <end position="196"/>
    </location>
</feature>
<evidence type="ECO:0000256" key="4">
    <source>
        <dbReference type="ARBA" id="ARBA00023136"/>
    </source>
</evidence>
<evidence type="ECO:0000256" key="1">
    <source>
        <dbReference type="ARBA" id="ARBA00004141"/>
    </source>
</evidence>
<accession>A0A8J7NM29</accession>
<feature type="transmembrane region" description="Helical" evidence="5">
    <location>
        <begin position="31"/>
        <end position="48"/>
    </location>
</feature>
<name>A0A8J7NM29_ATRSP</name>
<evidence type="ECO:0000256" key="3">
    <source>
        <dbReference type="ARBA" id="ARBA00022989"/>
    </source>
</evidence>
<feature type="transmembrane region" description="Helical" evidence="5">
    <location>
        <begin position="203"/>
        <end position="219"/>
    </location>
</feature>
<comment type="caution">
    <text evidence="6">The sequence shown here is derived from an EMBL/GenBank/DDBJ whole genome shotgun (WGS) entry which is preliminary data.</text>
</comment>
<keyword evidence="3 5" id="KW-1133">Transmembrane helix</keyword>
<dbReference type="GO" id="GO:0016020">
    <property type="term" value="C:membrane"/>
    <property type="evidence" value="ECO:0007669"/>
    <property type="project" value="UniProtKB-SubCell"/>
</dbReference>
<feature type="transmembrane region" description="Helical" evidence="5">
    <location>
        <begin position="288"/>
        <end position="308"/>
    </location>
</feature>
<sequence length="326" mass="35436">LPLSPLSLSSLSSVLEWVPVHMRTVFGTGAGYCYTIGQLLLAGVAYLIRDWRWLTLAVSVPFYISFLYSWWVLESARWLVLKGKTEAAVRNLRLVARLNGRKDEGDRIDSEVLQAAMQKELSVSRKSSSALDLLRTPGMRRITVCLSFAWFSTSFAYYGLSLDLPRFGVSLYLMQVIFGAVDIPAKLLATAAMSALGRRATQSGALVLAGLTVLANLLVPSELQVLRTCLAVLGKGCLAASFMCCFLYAGELFPTVIRQSGIGWMSMVARVGSMVSPVVLLLGEFLPWLSGVVYGVAPIISGVIAAFLPETLGTALPDTIQDVKER</sequence>
<comment type="subcellular location">
    <subcellularLocation>
        <location evidence="1">Membrane</location>
        <topology evidence="1">Multi-pass membrane protein</topology>
    </subcellularLocation>
</comment>
<dbReference type="PANTHER" id="PTHR24064">
    <property type="entry name" value="SOLUTE CARRIER FAMILY 22 MEMBER"/>
    <property type="match status" value="1"/>
</dbReference>
<dbReference type="Gene3D" id="1.20.1250.20">
    <property type="entry name" value="MFS general substrate transporter like domains"/>
    <property type="match status" value="1"/>
</dbReference>
<feature type="non-terminal residue" evidence="6">
    <location>
        <position position="1"/>
    </location>
</feature>
<feature type="transmembrane region" description="Helical" evidence="5">
    <location>
        <begin position="225"/>
        <end position="249"/>
    </location>
</feature>
<dbReference type="GO" id="GO:0022857">
    <property type="term" value="F:transmembrane transporter activity"/>
    <property type="evidence" value="ECO:0007669"/>
    <property type="project" value="InterPro"/>
</dbReference>
<feature type="non-terminal residue" evidence="6">
    <location>
        <position position="326"/>
    </location>
</feature>
<feature type="transmembrane region" description="Helical" evidence="5">
    <location>
        <begin position="142"/>
        <end position="160"/>
    </location>
</feature>
<dbReference type="SUPFAM" id="SSF103473">
    <property type="entry name" value="MFS general substrate transporter"/>
    <property type="match status" value="1"/>
</dbReference>
<feature type="transmembrane region" description="Helical" evidence="5">
    <location>
        <begin position="261"/>
        <end position="282"/>
    </location>
</feature>
<dbReference type="InterPro" id="IPR036259">
    <property type="entry name" value="MFS_trans_sf"/>
</dbReference>
<evidence type="ECO:0000313" key="7">
    <source>
        <dbReference type="Proteomes" id="UP000736164"/>
    </source>
</evidence>
<dbReference type="EMBL" id="JAAWVO010025256">
    <property type="protein sequence ID" value="MBN3315917.1"/>
    <property type="molecule type" value="Genomic_DNA"/>
</dbReference>